<feature type="transmembrane region" description="Helical" evidence="2">
    <location>
        <begin position="197"/>
        <end position="217"/>
    </location>
</feature>
<feature type="compositionally biased region" description="Basic and acidic residues" evidence="1">
    <location>
        <begin position="482"/>
        <end position="491"/>
    </location>
</feature>
<feature type="transmembrane region" description="Helical" evidence="2">
    <location>
        <begin position="75"/>
        <end position="101"/>
    </location>
</feature>
<keyword evidence="5" id="KW-1185">Reference proteome</keyword>
<evidence type="ECO:0000256" key="2">
    <source>
        <dbReference type="SAM" id="Phobius"/>
    </source>
</evidence>
<feature type="transmembrane region" description="Helical" evidence="2">
    <location>
        <begin position="45"/>
        <end position="69"/>
    </location>
</feature>
<keyword evidence="2" id="KW-1133">Transmembrane helix</keyword>
<evidence type="ECO:0000259" key="3">
    <source>
        <dbReference type="Pfam" id="PF24802"/>
    </source>
</evidence>
<feature type="transmembrane region" description="Helical" evidence="2">
    <location>
        <begin position="154"/>
        <end position="172"/>
    </location>
</feature>
<evidence type="ECO:0000256" key="1">
    <source>
        <dbReference type="SAM" id="MobiDB-lite"/>
    </source>
</evidence>
<evidence type="ECO:0000313" key="5">
    <source>
        <dbReference type="Proteomes" id="UP000224080"/>
    </source>
</evidence>
<protein>
    <recommendedName>
        <fullName evidence="3">DUF7703 domain-containing protein</fullName>
    </recommendedName>
</protein>
<dbReference type="PANTHER" id="PTHR37013:SF4">
    <property type="entry name" value="INTEGRAL MEMBRANE PROTEIN"/>
    <property type="match status" value="1"/>
</dbReference>
<evidence type="ECO:0000313" key="4">
    <source>
        <dbReference type="EMBL" id="PGG99096.1"/>
    </source>
</evidence>
<feature type="domain" description="DUF7703" evidence="3">
    <location>
        <begin position="14"/>
        <end position="254"/>
    </location>
</feature>
<organism evidence="4 5">
    <name type="scientific">Blastomyces parvus</name>
    <dbReference type="NCBI Taxonomy" id="2060905"/>
    <lineage>
        <taxon>Eukaryota</taxon>
        <taxon>Fungi</taxon>
        <taxon>Dikarya</taxon>
        <taxon>Ascomycota</taxon>
        <taxon>Pezizomycotina</taxon>
        <taxon>Eurotiomycetes</taxon>
        <taxon>Eurotiomycetidae</taxon>
        <taxon>Onygenales</taxon>
        <taxon>Ajellomycetaceae</taxon>
        <taxon>Blastomyces</taxon>
    </lineage>
</organism>
<dbReference type="AlphaFoldDB" id="A0A2B7WR81"/>
<dbReference type="Pfam" id="PF24802">
    <property type="entry name" value="DUF7703"/>
    <property type="match status" value="1"/>
</dbReference>
<keyword evidence="2" id="KW-0472">Membrane</keyword>
<feature type="region of interest" description="Disordered" evidence="1">
    <location>
        <begin position="374"/>
        <end position="430"/>
    </location>
</feature>
<dbReference type="OrthoDB" id="405906at2759"/>
<feature type="transmembrane region" description="Helical" evidence="2">
    <location>
        <begin position="12"/>
        <end position="33"/>
    </location>
</feature>
<dbReference type="PANTHER" id="PTHR37013">
    <property type="entry name" value="INTEGRAL MEMBRANE PROTEIN (AFU_ORTHOLOGUE AFUA_1G05950)-RELATED"/>
    <property type="match status" value="1"/>
</dbReference>
<gene>
    <name evidence="4" type="ORF">GX51_06436</name>
</gene>
<feature type="compositionally biased region" description="Basic and acidic residues" evidence="1">
    <location>
        <begin position="382"/>
        <end position="395"/>
    </location>
</feature>
<sequence>MSASDKLKADLPVAMAMAGFVGISWYIGVELNIRLFLTFKRKRGVYFWSCALCSWGIILQPVLIILVDFGILRHLWVAMVLIYATWWLMVVPQAVVLYSRLHLVIWNRKHLRYVLFMIIFTAIFISIPTMLLGIFAQAGGNPTVMRINSIWDRIQVSIFFVEETIISVLYVIETRRRLENLQTLGERHNTIYEVMHHLIYMNIFVICLDISLLGLSYSNHFYIQAAYKPCVYGLKLRVEFSILNRLISSLRSSTHVFSTAPPPTHPHAAIHTPDSRMPAARSLKPDEVTLDTLSFEPSASRLSTTETMGSAPTALLRTLPRYSSAPAPLCTNVPLLRNLPHFFPPPTAALSISTPPPPTTRAIKARATFSTTHRLLFPRNNRQVEAEAKAPDTKQRQQQQQHDNVKNDTSAQEQAGKPNSGSNSSNNPQFPTLRFETLGLSGNMKILVLVLLGTLGTVETWFWCKAIWRWWKGAGDEEETDEAKGKEKEKAGGGAGVSNG</sequence>
<dbReference type="InterPro" id="IPR056120">
    <property type="entry name" value="DUF7703"/>
</dbReference>
<reference evidence="4 5" key="1">
    <citation type="submission" date="2017-10" db="EMBL/GenBank/DDBJ databases">
        <title>Comparative genomics in systemic dimorphic fungi from Ajellomycetaceae.</title>
        <authorList>
            <person name="Munoz J.F."/>
            <person name="Mcewen J.G."/>
            <person name="Clay O.K."/>
            <person name="Cuomo C.A."/>
        </authorList>
    </citation>
    <scope>NUCLEOTIDE SEQUENCE [LARGE SCALE GENOMIC DNA]</scope>
    <source>
        <strain evidence="4 5">UAMH130</strain>
    </source>
</reference>
<comment type="caution">
    <text evidence="4">The sequence shown here is derived from an EMBL/GenBank/DDBJ whole genome shotgun (WGS) entry which is preliminary data.</text>
</comment>
<feature type="region of interest" description="Disordered" evidence="1">
    <location>
        <begin position="475"/>
        <end position="500"/>
    </location>
</feature>
<feature type="transmembrane region" description="Helical" evidence="2">
    <location>
        <begin position="113"/>
        <end position="134"/>
    </location>
</feature>
<keyword evidence="2" id="KW-0812">Transmembrane</keyword>
<dbReference type="EMBL" id="PDNC01000106">
    <property type="protein sequence ID" value="PGG99096.1"/>
    <property type="molecule type" value="Genomic_DNA"/>
</dbReference>
<name>A0A2B7WR81_9EURO</name>
<proteinExistence type="predicted"/>
<accession>A0A2B7WR81</accession>
<dbReference type="Proteomes" id="UP000224080">
    <property type="component" value="Unassembled WGS sequence"/>
</dbReference>